<organism evidence="3 4">
    <name type="scientific">Caballeronia choica</name>
    <dbReference type="NCBI Taxonomy" id="326476"/>
    <lineage>
        <taxon>Bacteria</taxon>
        <taxon>Pseudomonadati</taxon>
        <taxon>Pseudomonadota</taxon>
        <taxon>Betaproteobacteria</taxon>
        <taxon>Burkholderiales</taxon>
        <taxon>Burkholderiaceae</taxon>
        <taxon>Caballeronia</taxon>
    </lineage>
</organism>
<gene>
    <name evidence="3" type="ORF">AWB68_02345</name>
</gene>
<dbReference type="GO" id="GO:0003677">
    <property type="term" value="F:DNA binding"/>
    <property type="evidence" value="ECO:0007669"/>
    <property type="project" value="InterPro"/>
</dbReference>
<dbReference type="Proteomes" id="UP000054770">
    <property type="component" value="Unassembled WGS sequence"/>
</dbReference>
<dbReference type="EMBL" id="FCON02000020">
    <property type="protein sequence ID" value="SAL48100.1"/>
    <property type="molecule type" value="Genomic_DNA"/>
</dbReference>
<evidence type="ECO:0000259" key="1">
    <source>
        <dbReference type="Pfam" id="PF09722"/>
    </source>
</evidence>
<sequence length="128" mass="13613">MASRTKDHAAAGPTPAATLSKAAVRAAAALRISQATLADVLGLSTSSVSRLVAGTYQLEQSRGKEWELALLLVRLFRSLDAIVGPGEKAQAWLTGENTALNARPIDLIRSAQGLVNVVEYLDLYRGRI</sequence>
<dbReference type="InterPro" id="IPR024467">
    <property type="entry name" value="Xre/MbcA/ParS-like_toxin-bd"/>
</dbReference>
<feature type="domain" description="Antitoxin Xre-like helix-turn-helix" evidence="2">
    <location>
        <begin position="11"/>
        <end position="74"/>
    </location>
</feature>
<dbReference type="Pfam" id="PF20432">
    <property type="entry name" value="Xre-like-HTH"/>
    <property type="match status" value="1"/>
</dbReference>
<dbReference type="InterPro" id="IPR046847">
    <property type="entry name" value="Xre-like_HTH"/>
</dbReference>
<feature type="domain" description="Antitoxin Xre/MbcA/ParS-like toxin-binding" evidence="1">
    <location>
        <begin position="78"/>
        <end position="126"/>
    </location>
</feature>
<protein>
    <submittedName>
        <fullName evidence="3">Uncharacterized protein</fullName>
    </submittedName>
</protein>
<dbReference type="Pfam" id="PF09722">
    <property type="entry name" value="Xre_MbcA_ParS_C"/>
    <property type="match status" value="1"/>
</dbReference>
<keyword evidence="4" id="KW-1185">Reference proteome</keyword>
<evidence type="ECO:0000313" key="3">
    <source>
        <dbReference type="EMBL" id="SAL48100.1"/>
    </source>
</evidence>
<evidence type="ECO:0000313" key="4">
    <source>
        <dbReference type="Proteomes" id="UP000054770"/>
    </source>
</evidence>
<name>A0A158HWK6_9BURK</name>
<dbReference type="SUPFAM" id="SSF47413">
    <property type="entry name" value="lambda repressor-like DNA-binding domains"/>
    <property type="match status" value="1"/>
</dbReference>
<comment type="caution">
    <text evidence="3">The sequence shown here is derived from an EMBL/GenBank/DDBJ whole genome shotgun (WGS) entry which is preliminary data.</text>
</comment>
<dbReference type="RefSeq" id="WP_087644515.1">
    <property type="nucleotide sequence ID" value="NZ_FCON02000020.1"/>
</dbReference>
<dbReference type="InterPro" id="IPR010982">
    <property type="entry name" value="Lambda_DNA-bd_dom_sf"/>
</dbReference>
<dbReference type="AlphaFoldDB" id="A0A158HWK6"/>
<evidence type="ECO:0000259" key="2">
    <source>
        <dbReference type="Pfam" id="PF20432"/>
    </source>
</evidence>
<proteinExistence type="predicted"/>
<accession>A0A158HWK6</accession>
<reference evidence="3" key="1">
    <citation type="submission" date="2016-01" db="EMBL/GenBank/DDBJ databases">
        <authorList>
            <person name="Peeters C."/>
        </authorList>
    </citation>
    <scope>NUCLEOTIDE SEQUENCE [LARGE SCALE GENOMIC DNA]</scope>
    <source>
        <strain evidence="3">LMG 22940</strain>
    </source>
</reference>
<dbReference type="OrthoDB" id="565125at2"/>